<keyword evidence="2" id="KW-1185">Reference proteome</keyword>
<name>A0A2P2D3W7_9LEPT</name>
<dbReference type="Proteomes" id="UP000245076">
    <property type="component" value="Unassembled WGS sequence"/>
</dbReference>
<dbReference type="EMBL" id="BFAY01000011">
    <property type="protein sequence ID" value="GBF39191.1"/>
    <property type="molecule type" value="Genomic_DNA"/>
</dbReference>
<sequence length="52" mass="6065">MFQVLRMYAREEELTILQEAVRMFFVLLLLLQAHSKMDGDGAANVEFFITDL</sequence>
<evidence type="ECO:0000313" key="2">
    <source>
        <dbReference type="Proteomes" id="UP000245076"/>
    </source>
</evidence>
<reference evidence="1 2" key="1">
    <citation type="submission" date="2018-02" db="EMBL/GenBank/DDBJ databases">
        <title>Novel Leptospira species isolated from soil and water in Japan.</title>
        <authorList>
            <person name="Nakao R."/>
            <person name="Masuzawa T."/>
        </authorList>
    </citation>
    <scope>NUCLEOTIDE SEQUENCE [LARGE SCALE GENOMIC DNA]</scope>
    <source>
        <strain evidence="1 2">E8</strain>
    </source>
</reference>
<protein>
    <submittedName>
        <fullName evidence="1">Poly-beta-1,6-N-acetyl-D-glucosamine N-deacetylase PgaB</fullName>
    </submittedName>
</protein>
<dbReference type="AlphaFoldDB" id="A0A2P2D3W7"/>
<organism evidence="1 2">
    <name type="scientific">Leptospira johnsonii</name>
    <dbReference type="NCBI Taxonomy" id="1917820"/>
    <lineage>
        <taxon>Bacteria</taxon>
        <taxon>Pseudomonadati</taxon>
        <taxon>Spirochaetota</taxon>
        <taxon>Spirochaetia</taxon>
        <taxon>Leptospirales</taxon>
        <taxon>Leptospiraceae</taxon>
        <taxon>Leptospira</taxon>
    </lineage>
</organism>
<gene>
    <name evidence="1" type="ORF">LPTSP1_21880</name>
</gene>
<comment type="caution">
    <text evidence="1">The sequence shown here is derived from an EMBL/GenBank/DDBJ whole genome shotgun (WGS) entry which is preliminary data.</text>
</comment>
<evidence type="ECO:0000313" key="1">
    <source>
        <dbReference type="EMBL" id="GBF39191.1"/>
    </source>
</evidence>
<accession>A0A2P2D3W7</accession>
<proteinExistence type="predicted"/>